<name>W7JXF0_PLAFO</name>
<feature type="coiled-coil region" evidence="1">
    <location>
        <begin position="1"/>
        <end position="28"/>
    </location>
</feature>
<gene>
    <name evidence="2" type="ORF">PFNF54_05461</name>
</gene>
<evidence type="ECO:0000256" key="1">
    <source>
        <dbReference type="SAM" id="Coils"/>
    </source>
</evidence>
<dbReference type="EMBL" id="KE123882">
    <property type="protein sequence ID" value="EWC85794.1"/>
    <property type="molecule type" value="Genomic_DNA"/>
</dbReference>
<proteinExistence type="predicted"/>
<reference evidence="2 3" key="1">
    <citation type="submission" date="2013-02" db="EMBL/GenBank/DDBJ databases">
        <title>The Genome Sequence of Plasmodium falciparum NF54.</title>
        <authorList>
            <consortium name="The Broad Institute Genome Sequencing Platform"/>
            <consortium name="The Broad Institute Genome Sequencing Center for Infectious Disease"/>
            <person name="Neafsey D."/>
            <person name="Cheeseman I."/>
            <person name="Volkman S."/>
            <person name="Adams J."/>
            <person name="Walker B."/>
            <person name="Young S.K."/>
            <person name="Zeng Q."/>
            <person name="Gargeya S."/>
            <person name="Fitzgerald M."/>
            <person name="Haas B."/>
            <person name="Abouelleil A."/>
            <person name="Alvarado L."/>
            <person name="Arachchi H.M."/>
            <person name="Berlin A.M."/>
            <person name="Chapman S.B."/>
            <person name="Dewar J."/>
            <person name="Goldberg J."/>
            <person name="Griggs A."/>
            <person name="Gujja S."/>
            <person name="Hansen M."/>
            <person name="Howarth C."/>
            <person name="Imamovic A."/>
            <person name="Larimer J."/>
            <person name="McCowan C."/>
            <person name="Murphy C."/>
            <person name="Neiman D."/>
            <person name="Pearson M."/>
            <person name="Priest M."/>
            <person name="Roberts A."/>
            <person name="Saif S."/>
            <person name="Shea T."/>
            <person name="Sisk P."/>
            <person name="Sykes S."/>
            <person name="Wortman J."/>
            <person name="Nusbaum C."/>
            <person name="Birren B."/>
        </authorList>
    </citation>
    <scope>NUCLEOTIDE SEQUENCE [LARGE SCALE GENOMIC DNA]</scope>
    <source>
        <strain evidence="2 3">NF54</strain>
    </source>
</reference>
<protein>
    <submittedName>
        <fullName evidence="2">Uncharacterized protein</fullName>
    </submittedName>
</protein>
<organism evidence="2 3">
    <name type="scientific">Plasmodium falciparum (isolate NF54)</name>
    <dbReference type="NCBI Taxonomy" id="5843"/>
    <lineage>
        <taxon>Eukaryota</taxon>
        <taxon>Sar</taxon>
        <taxon>Alveolata</taxon>
        <taxon>Apicomplexa</taxon>
        <taxon>Aconoidasida</taxon>
        <taxon>Haemosporida</taxon>
        <taxon>Plasmodiidae</taxon>
        <taxon>Plasmodium</taxon>
        <taxon>Plasmodium (Laverania)</taxon>
    </lineage>
</organism>
<evidence type="ECO:0000313" key="2">
    <source>
        <dbReference type="EMBL" id="EWC85794.1"/>
    </source>
</evidence>
<evidence type="ECO:0000313" key="3">
    <source>
        <dbReference type="Proteomes" id="UP000030673"/>
    </source>
</evidence>
<accession>W7JXF0</accession>
<dbReference type="Proteomes" id="UP000030673">
    <property type="component" value="Unassembled WGS sequence"/>
</dbReference>
<keyword evidence="3" id="KW-1185">Reference proteome</keyword>
<sequence length="414" mass="48752">MNNLERLKQRLEESVEKHKRRLLITREKKKQSNSAIYVNNKNVNKERSKIILNDEKSICGDNKIRTDTYPSINKNKLIENLRNTKLLLIKKRRSLNNMKKENNIVNKYDTKNELKNKNIQLKKNTPSIINNKKGMMKYLNKIVNPANQSYSIENKIRGRVNISHIKEKEKAKSNIHNNSIYETYEKNLKKLLEIEYKMKKKIESFEKNKDDNNIMSTKSSASSYPYGDDEDGDNITLYSHICSNIKPVKNEIQFDQSNIDIPMDAKNYIIKRMTSSTKLKSNLTNEEGLYKADKHNDNSNNNITYCDNNNFSTHDEDCELYCIQKSIYSKDINNICHTNVSNKHTCSENKKCIENEKIYTNNNKKNCLSSYDVENKILRKINNDDDYKYMNKQDNIIQNELIKKKKKKHTHTHT</sequence>
<keyword evidence="1" id="KW-0175">Coiled coil</keyword>
<dbReference type="AlphaFoldDB" id="W7JXF0"/>